<dbReference type="Gene3D" id="3.40.50.280">
    <property type="entry name" value="Cobalamin-binding domain"/>
    <property type="match status" value="1"/>
</dbReference>
<protein>
    <submittedName>
        <fullName evidence="7">B12-binding domain-containing radical SAM protein</fullName>
    </submittedName>
</protein>
<dbReference type="RefSeq" id="WP_011019300.1">
    <property type="nucleotide sequence ID" value="NZ_DUJS01000002.1"/>
</dbReference>
<dbReference type="InterPro" id="IPR023404">
    <property type="entry name" value="rSAM_horseshoe"/>
</dbReference>
<dbReference type="InterPro" id="IPR058240">
    <property type="entry name" value="rSAM_sf"/>
</dbReference>
<dbReference type="SUPFAM" id="SSF102114">
    <property type="entry name" value="Radical SAM enzymes"/>
    <property type="match status" value="1"/>
</dbReference>
<dbReference type="InterPro" id="IPR007197">
    <property type="entry name" value="rSAM"/>
</dbReference>
<dbReference type="SFLD" id="SFLDS00029">
    <property type="entry name" value="Radical_SAM"/>
    <property type="match status" value="1"/>
</dbReference>
<organism evidence="7 8">
    <name type="scientific">Methanopyrus kandleri</name>
    <dbReference type="NCBI Taxonomy" id="2320"/>
    <lineage>
        <taxon>Archaea</taxon>
        <taxon>Methanobacteriati</taxon>
        <taxon>Methanobacteriota</taxon>
        <taxon>Methanomada group</taxon>
        <taxon>Methanopyri</taxon>
        <taxon>Methanopyrales</taxon>
        <taxon>Methanopyraceae</taxon>
        <taxon>Methanopyrus</taxon>
    </lineage>
</organism>
<feature type="domain" description="Radical SAM core" evidence="6">
    <location>
        <begin position="193"/>
        <end position="447"/>
    </location>
</feature>
<dbReference type="PANTHER" id="PTHR43409">
    <property type="entry name" value="ANAEROBIC MAGNESIUM-PROTOPORPHYRIN IX MONOMETHYL ESTER CYCLASE-RELATED"/>
    <property type="match status" value="1"/>
</dbReference>
<evidence type="ECO:0000256" key="2">
    <source>
        <dbReference type="ARBA" id="ARBA00022691"/>
    </source>
</evidence>
<gene>
    <name evidence="7" type="ORF">HA336_01225</name>
</gene>
<dbReference type="SMART" id="SM00729">
    <property type="entry name" value="Elp3"/>
    <property type="match status" value="1"/>
</dbReference>
<accession>A0A832TF83</accession>
<dbReference type="GO" id="GO:0003824">
    <property type="term" value="F:catalytic activity"/>
    <property type="evidence" value="ECO:0007669"/>
    <property type="project" value="InterPro"/>
</dbReference>
<sequence length="523" mass="57616">MSQSVLIVDALGAGKGWRTRSRDVIGAGPRTVASLLESDYEVSLITYEDLQKLGLDSVMDYDTVGVSIMTGDERAARRMFDHTRSRTFRFIGGPGAADPNALLKTGADAAVIGEAEETLPELLEERGPVRGVYFRRGTEVDFPGPRPISRRFTRVNPEYIRAYAHRWAARVYVEIVRGCSNSCRTTFELPDGRKCSGCGNCREGEGGERWECPEGIPPGCGFCSVPSIFGPTRSRPLNEVVREVRGLVREGIRRVVLSASDVLDYGRGDLLTDPRTPPPNVEALRRLLRRTSKHVDVLFVENVKACLLNREIAELLGEYCRGTSVSVGVETGDPRLLRAIGKPSTLKEALRAIRLLRRAGLRPHAYFVYGLPGQTMKSAKLTAKAMKRAVEMGAEKITVYRFRPIPASAFGDFPPGPSPRNDEASRLIADTARRLNEALKRRMIGKRIRVYVAEPDLRRPRDAIGWPVKGGPKVRLKGARELVGTECEVEITGVVSDKVVSGKVVRILEEIDVEALEGRGVPG</sequence>
<keyword evidence="2" id="KW-0949">S-adenosyl-L-methionine</keyword>
<keyword evidence="4" id="KW-0408">Iron</keyword>
<dbReference type="GO" id="GO:0046872">
    <property type="term" value="F:metal ion binding"/>
    <property type="evidence" value="ECO:0007669"/>
    <property type="project" value="UniProtKB-KW"/>
</dbReference>
<evidence type="ECO:0000256" key="1">
    <source>
        <dbReference type="ARBA" id="ARBA00001966"/>
    </source>
</evidence>
<keyword evidence="5" id="KW-0411">Iron-sulfur</keyword>
<name>A0A832TF83_9EURY</name>
<evidence type="ECO:0000256" key="3">
    <source>
        <dbReference type="ARBA" id="ARBA00022723"/>
    </source>
</evidence>
<dbReference type="SMR" id="A0A832TF83"/>
<dbReference type="OMA" id="GLRPYVY"/>
<dbReference type="PROSITE" id="PS51918">
    <property type="entry name" value="RADICAL_SAM"/>
    <property type="match status" value="1"/>
</dbReference>
<dbReference type="EMBL" id="DUJS01000002">
    <property type="protein sequence ID" value="HII69839.1"/>
    <property type="molecule type" value="Genomic_DNA"/>
</dbReference>
<proteinExistence type="predicted"/>
<dbReference type="Pfam" id="PF04055">
    <property type="entry name" value="Radical_SAM"/>
    <property type="match status" value="1"/>
</dbReference>
<evidence type="ECO:0000256" key="5">
    <source>
        <dbReference type="ARBA" id="ARBA00023014"/>
    </source>
</evidence>
<evidence type="ECO:0000313" key="8">
    <source>
        <dbReference type="Proteomes" id="UP000619545"/>
    </source>
</evidence>
<dbReference type="InterPro" id="IPR006638">
    <property type="entry name" value="Elp3/MiaA/NifB-like_rSAM"/>
</dbReference>
<dbReference type="Proteomes" id="UP000619545">
    <property type="component" value="Unassembled WGS sequence"/>
</dbReference>
<dbReference type="AlphaFoldDB" id="A0A832TF83"/>
<dbReference type="PANTHER" id="PTHR43409:SF17">
    <property type="entry name" value="METHYLTHIOTRANSFERASE MJ0865-RELATED"/>
    <property type="match status" value="1"/>
</dbReference>
<dbReference type="GeneID" id="1477033"/>
<dbReference type="Gene3D" id="3.80.30.20">
    <property type="entry name" value="tm_1862 like domain"/>
    <property type="match status" value="1"/>
</dbReference>
<evidence type="ECO:0000256" key="4">
    <source>
        <dbReference type="ARBA" id="ARBA00023004"/>
    </source>
</evidence>
<dbReference type="GO" id="GO:0051536">
    <property type="term" value="F:iron-sulfur cluster binding"/>
    <property type="evidence" value="ECO:0007669"/>
    <property type="project" value="UniProtKB-KW"/>
</dbReference>
<comment type="cofactor">
    <cofactor evidence="1">
        <name>[4Fe-4S] cluster</name>
        <dbReference type="ChEBI" id="CHEBI:49883"/>
    </cofactor>
</comment>
<evidence type="ECO:0000259" key="6">
    <source>
        <dbReference type="PROSITE" id="PS51918"/>
    </source>
</evidence>
<reference evidence="7" key="1">
    <citation type="journal article" date="2020" name="bioRxiv">
        <title>A rank-normalized archaeal taxonomy based on genome phylogeny resolves widespread incomplete and uneven classifications.</title>
        <authorList>
            <person name="Rinke C."/>
            <person name="Chuvochina M."/>
            <person name="Mussig A.J."/>
            <person name="Chaumeil P.-A."/>
            <person name="Waite D.W."/>
            <person name="Whitman W.B."/>
            <person name="Parks D.H."/>
            <person name="Hugenholtz P."/>
        </authorList>
    </citation>
    <scope>NUCLEOTIDE SEQUENCE</scope>
    <source>
        <strain evidence="7">UBA8853</strain>
    </source>
</reference>
<dbReference type="CDD" id="cd01335">
    <property type="entry name" value="Radical_SAM"/>
    <property type="match status" value="1"/>
</dbReference>
<dbReference type="InterPro" id="IPR051198">
    <property type="entry name" value="BchE-like"/>
</dbReference>
<keyword evidence="3" id="KW-0479">Metal-binding</keyword>
<evidence type="ECO:0000313" key="7">
    <source>
        <dbReference type="EMBL" id="HII69839.1"/>
    </source>
</evidence>
<comment type="caution">
    <text evidence="7">The sequence shown here is derived from an EMBL/GenBank/DDBJ whole genome shotgun (WGS) entry which is preliminary data.</text>
</comment>